<dbReference type="Proteomes" id="UP001497480">
    <property type="component" value="Unassembled WGS sequence"/>
</dbReference>
<dbReference type="AlphaFoldDB" id="A0AAV1WBD9"/>
<organism evidence="1 2">
    <name type="scientific">Lupinus luteus</name>
    <name type="common">European yellow lupine</name>
    <dbReference type="NCBI Taxonomy" id="3873"/>
    <lineage>
        <taxon>Eukaryota</taxon>
        <taxon>Viridiplantae</taxon>
        <taxon>Streptophyta</taxon>
        <taxon>Embryophyta</taxon>
        <taxon>Tracheophyta</taxon>
        <taxon>Spermatophyta</taxon>
        <taxon>Magnoliopsida</taxon>
        <taxon>eudicotyledons</taxon>
        <taxon>Gunneridae</taxon>
        <taxon>Pentapetalae</taxon>
        <taxon>rosids</taxon>
        <taxon>fabids</taxon>
        <taxon>Fabales</taxon>
        <taxon>Fabaceae</taxon>
        <taxon>Papilionoideae</taxon>
        <taxon>50 kb inversion clade</taxon>
        <taxon>genistoids sensu lato</taxon>
        <taxon>core genistoids</taxon>
        <taxon>Genisteae</taxon>
        <taxon>Lupinus</taxon>
    </lineage>
</organism>
<evidence type="ECO:0000313" key="1">
    <source>
        <dbReference type="EMBL" id="CAL0306669.1"/>
    </source>
</evidence>
<gene>
    <name evidence="1" type="ORF">LLUT_LOCUS7729</name>
</gene>
<evidence type="ECO:0000313" key="2">
    <source>
        <dbReference type="Proteomes" id="UP001497480"/>
    </source>
</evidence>
<keyword evidence="2" id="KW-1185">Reference proteome</keyword>
<dbReference type="EMBL" id="CAXHTB010000005">
    <property type="protein sequence ID" value="CAL0306669.1"/>
    <property type="molecule type" value="Genomic_DNA"/>
</dbReference>
<comment type="caution">
    <text evidence="1">The sequence shown here is derived from an EMBL/GenBank/DDBJ whole genome shotgun (WGS) entry which is preliminary data.</text>
</comment>
<name>A0AAV1WBD9_LUPLU</name>
<sequence>MVVTRRVNRGLQWNGPRYASLFPEHRSMSVSFSQWQLLSPTTTFGKCGVIHSTSAEVKDSGPCIHLHPSLHKLWHFKSFGSSCLHILETVWLN</sequence>
<protein>
    <submittedName>
        <fullName evidence="1">Uncharacterized protein</fullName>
    </submittedName>
</protein>
<proteinExistence type="predicted"/>
<accession>A0AAV1WBD9</accession>
<reference evidence="1 2" key="1">
    <citation type="submission" date="2024-03" db="EMBL/GenBank/DDBJ databases">
        <authorList>
            <person name="Martinez-Hernandez J."/>
        </authorList>
    </citation>
    <scope>NUCLEOTIDE SEQUENCE [LARGE SCALE GENOMIC DNA]</scope>
</reference>